<evidence type="ECO:0000256" key="7">
    <source>
        <dbReference type="SAM" id="Phobius"/>
    </source>
</evidence>
<dbReference type="RefSeq" id="WP_277275920.1">
    <property type="nucleotide sequence ID" value="NZ_JAROCY010000004.1"/>
</dbReference>
<evidence type="ECO:0000313" key="8">
    <source>
        <dbReference type="EMBL" id="MDF8332716.1"/>
    </source>
</evidence>
<keyword evidence="8" id="KW-0413">Isomerase</keyword>
<name>A0ABT6CG03_9SPHN</name>
<dbReference type="GO" id="GO:0016740">
    <property type="term" value="F:transferase activity"/>
    <property type="evidence" value="ECO:0007669"/>
    <property type="project" value="UniProtKB-KW"/>
</dbReference>
<keyword evidence="5 7" id="KW-1133">Transmembrane helix</keyword>
<dbReference type="GO" id="GO:0016853">
    <property type="term" value="F:isomerase activity"/>
    <property type="evidence" value="ECO:0007669"/>
    <property type="project" value="UniProtKB-KW"/>
</dbReference>
<feature type="transmembrane region" description="Helical" evidence="7">
    <location>
        <begin position="429"/>
        <end position="449"/>
    </location>
</feature>
<keyword evidence="9" id="KW-1185">Reference proteome</keyword>
<keyword evidence="4 7" id="KW-0812">Transmembrane</keyword>
<organism evidence="8 9">
    <name type="scientific">Novosphingobium cyanobacteriorum</name>
    <dbReference type="NCBI Taxonomy" id="3024215"/>
    <lineage>
        <taxon>Bacteria</taxon>
        <taxon>Pseudomonadati</taxon>
        <taxon>Pseudomonadota</taxon>
        <taxon>Alphaproteobacteria</taxon>
        <taxon>Sphingomonadales</taxon>
        <taxon>Sphingomonadaceae</taxon>
        <taxon>Novosphingobium</taxon>
    </lineage>
</organism>
<accession>A0ABT6CG03</accession>
<keyword evidence="6 7" id="KW-0472">Membrane</keyword>
<dbReference type="EMBL" id="JAROCY010000004">
    <property type="protein sequence ID" value="MDF8332716.1"/>
    <property type="molecule type" value="Genomic_DNA"/>
</dbReference>
<reference evidence="8 9" key="1">
    <citation type="submission" date="2023-03" db="EMBL/GenBank/DDBJ databases">
        <title>Novosphingobium cyanobacteriorum sp. nov., isolated from a eutrophic reservoir during the Microcystis bloom period.</title>
        <authorList>
            <person name="Kang M."/>
            <person name="Le V."/>
            <person name="Ko S.-R."/>
            <person name="Lee S.-A."/>
            <person name="Ahn C.-Y."/>
        </authorList>
    </citation>
    <scope>NUCLEOTIDE SEQUENCE [LARGE SCALE GENOMIC DNA]</scope>
    <source>
        <strain evidence="8 9">HBC54</strain>
    </source>
</reference>
<feature type="transmembrane region" description="Helical" evidence="7">
    <location>
        <begin position="397"/>
        <end position="417"/>
    </location>
</feature>
<evidence type="ECO:0000256" key="2">
    <source>
        <dbReference type="ARBA" id="ARBA00022676"/>
    </source>
</evidence>
<dbReference type="Proteomes" id="UP001222770">
    <property type="component" value="Unassembled WGS sequence"/>
</dbReference>
<dbReference type="PANTHER" id="PTHR43867:SF4">
    <property type="entry name" value="BETA-(1-3)-GLUCOSYL TRANSFERASE"/>
    <property type="match status" value="1"/>
</dbReference>
<sequence length="567" mass="63052">MIWSGNLFWSAAAFEWLGRIEHELLLFAAVWFAIGAIDEFAVDVLYLWLRLTARVQTLRLQPRAILAQAGVKAREVARTVPLAAGHPPRWVREPAPFDHPAFADGGFDGAAPLRGLAAVLVPAWREAAVVSSMLRHALKSWPQAELRIYAGCYRNDPATLTAMIAAAHGDHRIRIVIVNRDGPTTKADCLNRLYQALCEDERRMGRARSVILHDAEDMVHPAALALMDATLDDADFVQLPVRAEPQDSSPWIAGHYCDEFAESHGKAMVVRDWLGTGLPAAGVGCAFRRETVDQITRERGAAEPFAAECLTEDYECGLLIEEIGGVARFVRARDSDGSLVATREFFPGRLAAAVRQKTRWQHGIALQGWDRMGWRWRGSQQPLAELWMRLRDRRGPFTAVVLACAYLLIAIWPLLALAEWGGLYQPQPIAPLLQALLKVNFAALGWRVAWRVAFTTREYGLVQGIMSVIRMPVANVIAIMAGRRAMVAYLVSLRNGKVKWEHTVHTRHPAAEALAAEDGTRRLAKHERWLKEFGRFRQEQEPAHRTHAAISGEVQPGVSGESLGLCP</sequence>
<evidence type="ECO:0000256" key="6">
    <source>
        <dbReference type="ARBA" id="ARBA00023136"/>
    </source>
</evidence>
<evidence type="ECO:0000256" key="5">
    <source>
        <dbReference type="ARBA" id="ARBA00022989"/>
    </source>
</evidence>
<evidence type="ECO:0000256" key="4">
    <source>
        <dbReference type="ARBA" id="ARBA00022692"/>
    </source>
</evidence>
<dbReference type="SUPFAM" id="SSF53448">
    <property type="entry name" value="Nucleotide-diphospho-sugar transferases"/>
    <property type="match status" value="1"/>
</dbReference>
<gene>
    <name evidence="8" type="ORF">POM99_05830</name>
</gene>
<proteinExistence type="predicted"/>
<dbReference type="Pfam" id="PF13641">
    <property type="entry name" value="Glyco_tranf_2_3"/>
    <property type="match status" value="1"/>
</dbReference>
<dbReference type="Gene3D" id="3.90.550.10">
    <property type="entry name" value="Spore Coat Polysaccharide Biosynthesis Protein SpsA, Chain A"/>
    <property type="match status" value="1"/>
</dbReference>
<comment type="subcellular location">
    <subcellularLocation>
        <location evidence="1">Membrane</location>
        <topology evidence="1">Multi-pass membrane protein</topology>
    </subcellularLocation>
</comment>
<keyword evidence="3 8" id="KW-0808">Transferase</keyword>
<evidence type="ECO:0000256" key="1">
    <source>
        <dbReference type="ARBA" id="ARBA00004141"/>
    </source>
</evidence>
<dbReference type="NCBIfam" id="NF011307">
    <property type="entry name" value="PRK14716.1-5"/>
    <property type="match status" value="1"/>
</dbReference>
<keyword evidence="2" id="KW-0328">Glycosyltransferase</keyword>
<dbReference type="PANTHER" id="PTHR43867">
    <property type="entry name" value="CELLULOSE SYNTHASE CATALYTIC SUBUNIT A [UDP-FORMING]"/>
    <property type="match status" value="1"/>
</dbReference>
<dbReference type="InterPro" id="IPR050321">
    <property type="entry name" value="Glycosyltr_2/OpgH_subfam"/>
</dbReference>
<feature type="transmembrane region" description="Helical" evidence="7">
    <location>
        <begin position="24"/>
        <end position="49"/>
    </location>
</feature>
<evidence type="ECO:0000313" key="9">
    <source>
        <dbReference type="Proteomes" id="UP001222770"/>
    </source>
</evidence>
<dbReference type="InterPro" id="IPR029044">
    <property type="entry name" value="Nucleotide-diphossugar_trans"/>
</dbReference>
<protein>
    <submittedName>
        <fullName evidence="8">Glycosyl transferase family protein</fullName>
    </submittedName>
</protein>
<comment type="caution">
    <text evidence="8">The sequence shown here is derived from an EMBL/GenBank/DDBJ whole genome shotgun (WGS) entry which is preliminary data.</text>
</comment>
<evidence type="ECO:0000256" key="3">
    <source>
        <dbReference type="ARBA" id="ARBA00022679"/>
    </source>
</evidence>